<keyword evidence="5" id="KW-0808">Transferase</keyword>
<dbReference type="SUPFAM" id="SSF55083">
    <property type="entry name" value="6-hydroxymethyl-7,8-dihydropterin pyrophosphokinase, HPPK"/>
    <property type="match status" value="1"/>
</dbReference>
<dbReference type="OrthoDB" id="9808041at2"/>
<gene>
    <name evidence="14" type="ORF">SAMN05216234_10414</name>
</gene>
<dbReference type="CDD" id="cd00483">
    <property type="entry name" value="HPPK"/>
    <property type="match status" value="1"/>
</dbReference>
<feature type="domain" description="7,8-dihydro-6-hydroxymethylpterin-pyrophosphokinase" evidence="13">
    <location>
        <begin position="116"/>
        <end position="127"/>
    </location>
</feature>
<comment type="similarity">
    <text evidence="2">Belongs to the HPPK family.</text>
</comment>
<organism evidence="14 15">
    <name type="scientific">Hydrogenimonas thermophila</name>
    <dbReference type="NCBI Taxonomy" id="223786"/>
    <lineage>
        <taxon>Bacteria</taxon>
        <taxon>Pseudomonadati</taxon>
        <taxon>Campylobacterota</taxon>
        <taxon>Epsilonproteobacteria</taxon>
        <taxon>Campylobacterales</taxon>
        <taxon>Hydrogenimonadaceae</taxon>
        <taxon>Hydrogenimonas</taxon>
    </lineage>
</organism>
<evidence type="ECO:0000256" key="11">
    <source>
        <dbReference type="ARBA" id="ARBA00029766"/>
    </source>
</evidence>
<dbReference type="UniPathway" id="UPA00077">
    <property type="reaction ID" value="UER00155"/>
</dbReference>
<dbReference type="EMBL" id="FOXB01000004">
    <property type="protein sequence ID" value="SFP00885.1"/>
    <property type="molecule type" value="Genomic_DNA"/>
</dbReference>
<comment type="pathway">
    <text evidence="1">Cofactor biosynthesis; tetrahydrofolate biosynthesis; 2-amino-4-hydroxy-6-hydroxymethyl-7,8-dihydropteridine diphosphate from 7,8-dihydroneopterin triphosphate: step 4/4.</text>
</comment>
<keyword evidence="15" id="KW-1185">Reference proteome</keyword>
<dbReference type="InterPro" id="IPR035907">
    <property type="entry name" value="Hppk_sf"/>
</dbReference>
<evidence type="ECO:0000256" key="9">
    <source>
        <dbReference type="ARBA" id="ARBA00022909"/>
    </source>
</evidence>
<dbReference type="RefSeq" id="WP_092910682.1">
    <property type="nucleotide sequence ID" value="NZ_FOXB01000004.1"/>
</dbReference>
<dbReference type="PANTHER" id="PTHR43071">
    <property type="entry name" value="2-AMINO-4-HYDROXY-6-HYDROXYMETHYLDIHYDROPTERIDINE PYROPHOSPHOKINASE"/>
    <property type="match status" value="1"/>
</dbReference>
<evidence type="ECO:0000259" key="13">
    <source>
        <dbReference type="PROSITE" id="PS00794"/>
    </source>
</evidence>
<evidence type="ECO:0000256" key="8">
    <source>
        <dbReference type="ARBA" id="ARBA00022840"/>
    </source>
</evidence>
<dbReference type="Proteomes" id="UP000199227">
    <property type="component" value="Unassembled WGS sequence"/>
</dbReference>
<protein>
    <recommendedName>
        <fullName evidence="4">2-amino-4-hydroxy-6-hydroxymethyldihydropteridine pyrophosphokinase</fullName>
        <ecNumber evidence="3">2.7.6.3</ecNumber>
    </recommendedName>
    <alternativeName>
        <fullName evidence="11">6-hydroxymethyl-7,8-dihydropterin pyrophosphokinase</fullName>
    </alternativeName>
    <alternativeName>
        <fullName evidence="12">7,8-dihydro-6-hydroxymethylpterin-pyrophosphokinase</fullName>
    </alternativeName>
</protein>
<dbReference type="Pfam" id="PF01288">
    <property type="entry name" value="HPPK"/>
    <property type="match status" value="1"/>
</dbReference>
<dbReference type="GO" id="GO:0003848">
    <property type="term" value="F:2-amino-4-hydroxy-6-hydroxymethyldihydropteridine diphosphokinase activity"/>
    <property type="evidence" value="ECO:0007669"/>
    <property type="project" value="UniProtKB-EC"/>
</dbReference>
<evidence type="ECO:0000256" key="12">
    <source>
        <dbReference type="ARBA" id="ARBA00033413"/>
    </source>
</evidence>
<dbReference type="AlphaFoldDB" id="A0A1I5LUF0"/>
<keyword evidence="8" id="KW-0067">ATP-binding</keyword>
<evidence type="ECO:0000256" key="1">
    <source>
        <dbReference type="ARBA" id="ARBA00005051"/>
    </source>
</evidence>
<evidence type="ECO:0000256" key="3">
    <source>
        <dbReference type="ARBA" id="ARBA00013253"/>
    </source>
</evidence>
<dbReference type="GO" id="GO:0046654">
    <property type="term" value="P:tetrahydrofolate biosynthetic process"/>
    <property type="evidence" value="ECO:0007669"/>
    <property type="project" value="UniProtKB-UniPathway"/>
</dbReference>
<dbReference type="EC" id="2.7.6.3" evidence="3"/>
<dbReference type="GO" id="GO:0016301">
    <property type="term" value="F:kinase activity"/>
    <property type="evidence" value="ECO:0007669"/>
    <property type="project" value="UniProtKB-KW"/>
</dbReference>
<accession>A0A1I5LUF0</accession>
<dbReference type="STRING" id="223786.SAMN05216234_10414"/>
<sequence>MRLELSNNPNLLLFTSNLFPATFNAIGLKHYAIIGIGGNVGESVLLFERVIRYLQQGKRINVIQTAPLLKNPPFGFTEQPDFINSVIKIETNLSPFQLLKYLLWVEKRFGRKRTFKNAPRTLDLDIIFYDKLNLRTKRLIVPHPHFHERESVMIPLRFLKD</sequence>
<evidence type="ECO:0000256" key="5">
    <source>
        <dbReference type="ARBA" id="ARBA00022679"/>
    </source>
</evidence>
<evidence type="ECO:0000256" key="4">
    <source>
        <dbReference type="ARBA" id="ARBA00016218"/>
    </source>
</evidence>
<dbReference type="Gene3D" id="3.30.70.560">
    <property type="entry name" value="7,8-Dihydro-6-hydroxymethylpterin-pyrophosphokinase HPPK"/>
    <property type="match status" value="1"/>
</dbReference>
<dbReference type="PANTHER" id="PTHR43071:SF1">
    <property type="entry name" value="2-AMINO-4-HYDROXY-6-HYDROXYMETHYLDIHYDROPTERIDINE PYROPHOSPHOKINASE"/>
    <property type="match status" value="1"/>
</dbReference>
<evidence type="ECO:0000256" key="6">
    <source>
        <dbReference type="ARBA" id="ARBA00022741"/>
    </source>
</evidence>
<dbReference type="PROSITE" id="PS00794">
    <property type="entry name" value="HPPK"/>
    <property type="match status" value="1"/>
</dbReference>
<reference evidence="14 15" key="1">
    <citation type="submission" date="2016-10" db="EMBL/GenBank/DDBJ databases">
        <authorList>
            <person name="de Groot N.N."/>
        </authorList>
    </citation>
    <scope>NUCLEOTIDE SEQUENCE [LARGE SCALE GENOMIC DNA]</scope>
    <source>
        <strain evidence="14 15">EP1-55-1</strain>
    </source>
</reference>
<evidence type="ECO:0000256" key="7">
    <source>
        <dbReference type="ARBA" id="ARBA00022777"/>
    </source>
</evidence>
<keyword evidence="6" id="KW-0547">Nucleotide-binding</keyword>
<dbReference type="InterPro" id="IPR000550">
    <property type="entry name" value="Hppk"/>
</dbReference>
<dbReference type="GO" id="GO:0005524">
    <property type="term" value="F:ATP binding"/>
    <property type="evidence" value="ECO:0007669"/>
    <property type="project" value="UniProtKB-KW"/>
</dbReference>
<keyword evidence="9" id="KW-0289">Folate biosynthesis</keyword>
<keyword evidence="7 14" id="KW-0418">Kinase</keyword>
<evidence type="ECO:0000256" key="10">
    <source>
        <dbReference type="ARBA" id="ARBA00029409"/>
    </source>
</evidence>
<comment type="function">
    <text evidence="10">Catalyzes the transfer of pyrophosphate from adenosine triphosphate (ATP) to 6-hydroxymethyl-7,8-dihydropterin, an enzymatic step in folate biosynthesis pathway.</text>
</comment>
<proteinExistence type="inferred from homology"/>
<name>A0A1I5LUF0_9BACT</name>
<dbReference type="GO" id="GO:0046656">
    <property type="term" value="P:folic acid biosynthetic process"/>
    <property type="evidence" value="ECO:0007669"/>
    <property type="project" value="UniProtKB-KW"/>
</dbReference>
<evidence type="ECO:0000256" key="2">
    <source>
        <dbReference type="ARBA" id="ARBA00005810"/>
    </source>
</evidence>
<dbReference type="NCBIfam" id="TIGR01498">
    <property type="entry name" value="folK"/>
    <property type="match status" value="1"/>
</dbReference>
<evidence type="ECO:0000313" key="15">
    <source>
        <dbReference type="Proteomes" id="UP000199227"/>
    </source>
</evidence>
<evidence type="ECO:0000313" key="14">
    <source>
        <dbReference type="EMBL" id="SFP00885.1"/>
    </source>
</evidence>